<dbReference type="AlphaFoldDB" id="A0A0A9CPI0"/>
<proteinExistence type="predicted"/>
<reference evidence="1" key="1">
    <citation type="submission" date="2014-09" db="EMBL/GenBank/DDBJ databases">
        <authorList>
            <person name="Magalhaes I.L.F."/>
            <person name="Oliveira U."/>
            <person name="Santos F.R."/>
            <person name="Vidigal T.H.D.A."/>
            <person name="Brescovit A.D."/>
            <person name="Santos A.J."/>
        </authorList>
    </citation>
    <scope>NUCLEOTIDE SEQUENCE</scope>
    <source>
        <tissue evidence="1">Shoot tissue taken approximately 20 cm above the soil surface</tissue>
    </source>
</reference>
<organism evidence="1">
    <name type="scientific">Arundo donax</name>
    <name type="common">Giant reed</name>
    <name type="synonym">Donax arundinaceus</name>
    <dbReference type="NCBI Taxonomy" id="35708"/>
    <lineage>
        <taxon>Eukaryota</taxon>
        <taxon>Viridiplantae</taxon>
        <taxon>Streptophyta</taxon>
        <taxon>Embryophyta</taxon>
        <taxon>Tracheophyta</taxon>
        <taxon>Spermatophyta</taxon>
        <taxon>Magnoliopsida</taxon>
        <taxon>Liliopsida</taxon>
        <taxon>Poales</taxon>
        <taxon>Poaceae</taxon>
        <taxon>PACMAD clade</taxon>
        <taxon>Arundinoideae</taxon>
        <taxon>Arundineae</taxon>
        <taxon>Arundo</taxon>
    </lineage>
</organism>
<sequence length="60" mass="6540">MHAHGEMDTDVPLFPQCQLAFAQVNPAHCILCSQNPVLHTTVLTVNLTQKAMLHAVSTSQ</sequence>
<accession>A0A0A9CPI0</accession>
<protein>
    <submittedName>
        <fullName evidence="1">Uncharacterized protein</fullName>
    </submittedName>
</protein>
<dbReference type="EMBL" id="GBRH01221547">
    <property type="protein sequence ID" value="JAD76348.1"/>
    <property type="molecule type" value="Transcribed_RNA"/>
</dbReference>
<reference evidence="1" key="2">
    <citation type="journal article" date="2015" name="Data Brief">
        <title>Shoot transcriptome of the giant reed, Arundo donax.</title>
        <authorList>
            <person name="Barrero R.A."/>
            <person name="Guerrero F.D."/>
            <person name="Moolhuijzen P."/>
            <person name="Goolsby J.A."/>
            <person name="Tidwell J."/>
            <person name="Bellgard S.E."/>
            <person name="Bellgard M.I."/>
        </authorList>
    </citation>
    <scope>NUCLEOTIDE SEQUENCE</scope>
    <source>
        <tissue evidence="1">Shoot tissue taken approximately 20 cm above the soil surface</tissue>
    </source>
</reference>
<name>A0A0A9CPI0_ARUDO</name>
<evidence type="ECO:0000313" key="1">
    <source>
        <dbReference type="EMBL" id="JAD76348.1"/>
    </source>
</evidence>